<evidence type="ECO:0000256" key="2">
    <source>
        <dbReference type="SAM" id="Phobius"/>
    </source>
</evidence>
<gene>
    <name evidence="3" type="ORF">I7V36_09980</name>
</gene>
<evidence type="ECO:0000313" key="4">
    <source>
        <dbReference type="Proteomes" id="UP000651738"/>
    </source>
</evidence>
<evidence type="ECO:0000256" key="1">
    <source>
        <dbReference type="SAM" id="MobiDB-lite"/>
    </source>
</evidence>
<feature type="transmembrane region" description="Helical" evidence="2">
    <location>
        <begin position="54"/>
        <end position="73"/>
    </location>
</feature>
<accession>A0ABD4L1D0</accession>
<comment type="caution">
    <text evidence="3">The sequence shown here is derived from an EMBL/GenBank/DDBJ whole genome shotgun (WGS) entry which is preliminary data.</text>
</comment>
<dbReference type="RefSeq" id="WP_198057710.1">
    <property type="nucleotide sequence ID" value="NZ_JAEDAF010000008.1"/>
</dbReference>
<sequence length="83" mass="9438">MTQPHPPKRPTKKIEPQKAPSPHVRALHKWMMTACLMLMGGAVLLFMWRGQSLASGAWLLLPLALCLGMHFLMHRHLGDHQHD</sequence>
<dbReference type="Proteomes" id="UP000651738">
    <property type="component" value="Unassembled WGS sequence"/>
</dbReference>
<dbReference type="EMBL" id="JAEDAF010000008">
    <property type="protein sequence ID" value="MBH8580421.1"/>
    <property type="molecule type" value="Genomic_DNA"/>
</dbReference>
<dbReference type="AlphaFoldDB" id="A0ABD4L1D0"/>
<name>A0ABD4L1D0_9GAMM</name>
<keyword evidence="2" id="KW-0472">Membrane</keyword>
<feature type="transmembrane region" description="Helical" evidence="2">
    <location>
        <begin position="30"/>
        <end position="48"/>
    </location>
</feature>
<organism evidence="3 4">
    <name type="scientific">Bisbaumannia pacifica</name>
    <dbReference type="NCBI Taxonomy" id="77098"/>
    <lineage>
        <taxon>Bacteria</taxon>
        <taxon>Pseudomonadati</taxon>
        <taxon>Pseudomonadota</taxon>
        <taxon>Gammaproteobacteria</taxon>
        <taxon>Oceanospirillales</taxon>
        <taxon>Halomonadaceae</taxon>
        <taxon>Bisbaumannia</taxon>
    </lineage>
</organism>
<feature type="region of interest" description="Disordered" evidence="1">
    <location>
        <begin position="1"/>
        <end position="21"/>
    </location>
</feature>
<feature type="compositionally biased region" description="Basic residues" evidence="1">
    <location>
        <begin position="1"/>
        <end position="11"/>
    </location>
</feature>
<keyword evidence="2" id="KW-1133">Transmembrane helix</keyword>
<evidence type="ECO:0008006" key="5">
    <source>
        <dbReference type="Google" id="ProtNLM"/>
    </source>
</evidence>
<evidence type="ECO:0000313" key="3">
    <source>
        <dbReference type="EMBL" id="MBH8580421.1"/>
    </source>
</evidence>
<reference evidence="3 4" key="1">
    <citation type="submission" date="2020-12" db="EMBL/GenBank/DDBJ databases">
        <title>Draft genome sequence of Halomonas pacifica strain CARE-V15.</title>
        <authorList>
            <person name="Vignesh N."/>
            <person name="Thabitha A."/>
            <person name="Saravanan R."/>
            <person name="Manigandan V."/>
        </authorList>
    </citation>
    <scope>NUCLEOTIDE SEQUENCE [LARGE SCALE GENOMIC DNA]</scope>
    <source>
        <strain evidence="3 4">CARE-V15</strain>
    </source>
</reference>
<protein>
    <recommendedName>
        <fullName evidence="5">DUF2933 domain-containing protein</fullName>
    </recommendedName>
</protein>
<proteinExistence type="predicted"/>
<keyword evidence="2" id="KW-0812">Transmembrane</keyword>